<feature type="compositionally biased region" description="Low complexity" evidence="3">
    <location>
        <begin position="154"/>
        <end position="169"/>
    </location>
</feature>
<proteinExistence type="predicted"/>
<reference evidence="6 7" key="1">
    <citation type="submission" date="2017-08" db="EMBL/GenBank/DDBJ databases">
        <title>Infants hospitalized years apart are colonized by the same room-sourced microbial strains.</title>
        <authorList>
            <person name="Brooks B."/>
            <person name="Olm M.R."/>
            <person name="Firek B.A."/>
            <person name="Baker R."/>
            <person name="Thomas B.C."/>
            <person name="Morowitz M.J."/>
            <person name="Banfield J.F."/>
        </authorList>
    </citation>
    <scope>NUCLEOTIDE SEQUENCE [LARGE SCALE GENOMIC DNA]</scope>
    <source>
        <strain evidence="6">S2_005_003_R2_42</strain>
    </source>
</reference>
<keyword evidence="1 2" id="KW-0238">DNA-binding</keyword>
<keyword evidence="4" id="KW-0812">Transmembrane</keyword>
<keyword evidence="4" id="KW-0472">Membrane</keyword>
<dbReference type="InterPro" id="IPR011990">
    <property type="entry name" value="TPR-like_helical_dom_sf"/>
</dbReference>
<dbReference type="EMBL" id="QFPO01000014">
    <property type="protein sequence ID" value="PZQ12036.1"/>
    <property type="molecule type" value="Genomic_DNA"/>
</dbReference>
<dbReference type="Gene3D" id="1.10.10.10">
    <property type="entry name" value="Winged helix-like DNA-binding domain superfamily/Winged helix DNA-binding domain"/>
    <property type="match status" value="1"/>
</dbReference>
<dbReference type="GO" id="GO:0003677">
    <property type="term" value="F:DNA binding"/>
    <property type="evidence" value="ECO:0007669"/>
    <property type="project" value="UniProtKB-UniRule"/>
</dbReference>
<dbReference type="GO" id="GO:0000160">
    <property type="term" value="P:phosphorelay signal transduction system"/>
    <property type="evidence" value="ECO:0007669"/>
    <property type="project" value="InterPro"/>
</dbReference>
<gene>
    <name evidence="6" type="ORF">DI564_13815</name>
</gene>
<feature type="DNA-binding region" description="OmpR/PhoB-type" evidence="2">
    <location>
        <begin position="30"/>
        <end position="128"/>
    </location>
</feature>
<evidence type="ECO:0000256" key="4">
    <source>
        <dbReference type="SAM" id="Phobius"/>
    </source>
</evidence>
<dbReference type="Gene3D" id="3.40.50.10070">
    <property type="entry name" value="TolB, N-terminal domain"/>
    <property type="match status" value="1"/>
</dbReference>
<dbReference type="SUPFAM" id="SSF46894">
    <property type="entry name" value="C-terminal effector domain of the bipartite response regulators"/>
    <property type="match status" value="1"/>
</dbReference>
<feature type="compositionally biased region" description="Basic and acidic residues" evidence="3">
    <location>
        <begin position="140"/>
        <end position="150"/>
    </location>
</feature>
<name>A0A2W5K4J5_9GAMM</name>
<dbReference type="AlphaFoldDB" id="A0A2W5K4J5"/>
<dbReference type="SMART" id="SM00862">
    <property type="entry name" value="Trans_reg_C"/>
    <property type="match status" value="1"/>
</dbReference>
<dbReference type="InterPro" id="IPR016032">
    <property type="entry name" value="Sig_transdc_resp-reg_C-effctor"/>
</dbReference>
<dbReference type="InterPro" id="IPR001867">
    <property type="entry name" value="OmpR/PhoB-type_DNA-bd"/>
</dbReference>
<evidence type="ECO:0000313" key="7">
    <source>
        <dbReference type="Proteomes" id="UP000249046"/>
    </source>
</evidence>
<comment type="caution">
    <text evidence="6">The sequence shown here is derived from an EMBL/GenBank/DDBJ whole genome shotgun (WGS) entry which is preliminary data.</text>
</comment>
<organism evidence="6 7">
    <name type="scientific">Rhodanobacter denitrificans</name>
    <dbReference type="NCBI Taxonomy" id="666685"/>
    <lineage>
        <taxon>Bacteria</taxon>
        <taxon>Pseudomonadati</taxon>
        <taxon>Pseudomonadota</taxon>
        <taxon>Gammaproteobacteria</taxon>
        <taxon>Lysobacterales</taxon>
        <taxon>Rhodanobacteraceae</taxon>
        <taxon>Rhodanobacter</taxon>
    </lineage>
</organism>
<feature type="transmembrane region" description="Helical" evidence="4">
    <location>
        <begin position="173"/>
        <end position="192"/>
    </location>
</feature>
<keyword evidence="4" id="KW-1133">Transmembrane helix</keyword>
<dbReference type="SUPFAM" id="SSF48452">
    <property type="entry name" value="TPR-like"/>
    <property type="match status" value="1"/>
</dbReference>
<evidence type="ECO:0000259" key="5">
    <source>
        <dbReference type="PROSITE" id="PS51755"/>
    </source>
</evidence>
<feature type="domain" description="OmpR/PhoB-type" evidence="5">
    <location>
        <begin position="30"/>
        <end position="128"/>
    </location>
</feature>
<feature type="region of interest" description="Disordered" evidence="3">
    <location>
        <begin position="130"/>
        <end position="169"/>
    </location>
</feature>
<sequence length="704" mass="78066">MPRTRFGRPRFYTAAGPGRPGGGCMSQPVRDNLVFDEVVIDFAGRRLSRAGVEQPLEPKAFAVLALLTGAPGRTFTREDILDAVWGHRHVTQGVLNRVMSLLRQALGEDAQHPRRLHTVHGVGYRFDLPEASAESGADATPRRDDVRDGEASMPQTSAPPRTPRAARPAPARWPWLAAAAVALLAVAAAAWWSRQPATPAAVTAQTPASPQRPSLAVLPFADLSQARDQQYLADGLAEDILHQLAQSPALRVIGRTSSFSFRDSREDLRRIGRALDAAYLLEGSVRRDADRLRVTAQLIRADDGSHLWSRTYARELRDVFAVQADVAADVAQALSVTLDVARFSRERGGTTNVEAYERFLRWRSIGMRGHFDAEHDRERLRLAREMVAIDPQCALCWDALARSLATVAEDLDKAQAGTLRDEAREVRDRIARIAPDSWVAQRDRADALWRQGRRAEALTLAGRLAAAGPPTHERVWDYTFMTYAMGHLDQTTALVEQVRANDPMLLYLSRDLQYDYTASRRYADAEAEYRRGQTLEGSQQSPDFLAFCRQLAGKRGGGPAELRELHARLRQTPQFDTPFFRDLGTALDDREAMRALLHKALADEAYGGGVRVADVWTGIADALGDADLAVAAMRRNLESTEGFGQGAMPPRYYVALWNSPYSGVRAHPDFKRLLIETGVADYWRQTGRWGDGCGPVGTEDFRCR</sequence>
<evidence type="ECO:0000256" key="2">
    <source>
        <dbReference type="PROSITE-ProRule" id="PRU01091"/>
    </source>
</evidence>
<dbReference type="Proteomes" id="UP000249046">
    <property type="component" value="Unassembled WGS sequence"/>
</dbReference>
<dbReference type="Pfam" id="PF00486">
    <property type="entry name" value="Trans_reg_C"/>
    <property type="match status" value="1"/>
</dbReference>
<evidence type="ECO:0000256" key="1">
    <source>
        <dbReference type="ARBA" id="ARBA00023125"/>
    </source>
</evidence>
<protein>
    <recommendedName>
        <fullName evidence="5">OmpR/PhoB-type domain-containing protein</fullName>
    </recommendedName>
</protein>
<evidence type="ECO:0000313" key="6">
    <source>
        <dbReference type="EMBL" id="PZQ12036.1"/>
    </source>
</evidence>
<dbReference type="InterPro" id="IPR036388">
    <property type="entry name" value="WH-like_DNA-bd_sf"/>
</dbReference>
<accession>A0A2W5K4J5</accession>
<dbReference type="PROSITE" id="PS51755">
    <property type="entry name" value="OMPR_PHOB"/>
    <property type="match status" value="1"/>
</dbReference>
<dbReference type="Gene3D" id="1.25.40.10">
    <property type="entry name" value="Tetratricopeptide repeat domain"/>
    <property type="match status" value="1"/>
</dbReference>
<evidence type="ECO:0000256" key="3">
    <source>
        <dbReference type="SAM" id="MobiDB-lite"/>
    </source>
</evidence>
<dbReference type="CDD" id="cd00383">
    <property type="entry name" value="trans_reg_C"/>
    <property type="match status" value="1"/>
</dbReference>
<dbReference type="GO" id="GO:0006355">
    <property type="term" value="P:regulation of DNA-templated transcription"/>
    <property type="evidence" value="ECO:0007669"/>
    <property type="project" value="InterPro"/>
</dbReference>